<evidence type="ECO:0000256" key="3">
    <source>
        <dbReference type="ARBA" id="ARBA00022729"/>
    </source>
</evidence>
<dbReference type="GO" id="GO:0043190">
    <property type="term" value="C:ATP-binding cassette (ABC) transporter complex"/>
    <property type="evidence" value="ECO:0007669"/>
    <property type="project" value="InterPro"/>
</dbReference>
<feature type="domain" description="Solute-binding protein family 5" evidence="5">
    <location>
        <begin position="108"/>
        <end position="464"/>
    </location>
</feature>
<dbReference type="Pfam" id="PF00496">
    <property type="entry name" value="SBP_bac_5"/>
    <property type="match status" value="1"/>
</dbReference>
<dbReference type="PANTHER" id="PTHR30290:SF9">
    <property type="entry name" value="OLIGOPEPTIDE-BINDING PROTEIN APPA"/>
    <property type="match status" value="1"/>
</dbReference>
<accession>Q6ML31</accession>
<evidence type="ECO:0000313" key="7">
    <source>
        <dbReference type="Proteomes" id="UP000008080"/>
    </source>
</evidence>
<gene>
    <name evidence="6" type="primary">appA</name>
    <name evidence="6" type="ordered locus">Bd2191</name>
</gene>
<name>Q6ML31_BDEBA</name>
<evidence type="ECO:0000256" key="1">
    <source>
        <dbReference type="ARBA" id="ARBA00005695"/>
    </source>
</evidence>
<dbReference type="EMBL" id="BX842652">
    <property type="protein sequence ID" value="CAE80026.1"/>
    <property type="molecule type" value="Genomic_DNA"/>
</dbReference>
<feature type="chain" id="PRO_5004277658" evidence="4">
    <location>
        <begin position="25"/>
        <end position="564"/>
    </location>
</feature>
<dbReference type="Gene3D" id="3.40.190.10">
    <property type="entry name" value="Periplasmic binding protein-like II"/>
    <property type="match status" value="1"/>
</dbReference>
<dbReference type="InterPro" id="IPR039424">
    <property type="entry name" value="SBP_5"/>
</dbReference>
<dbReference type="GO" id="GO:0015833">
    <property type="term" value="P:peptide transport"/>
    <property type="evidence" value="ECO:0007669"/>
    <property type="project" value="TreeGrafter"/>
</dbReference>
<dbReference type="GO" id="GO:1904680">
    <property type="term" value="F:peptide transmembrane transporter activity"/>
    <property type="evidence" value="ECO:0007669"/>
    <property type="project" value="TreeGrafter"/>
</dbReference>
<keyword evidence="7" id="KW-1185">Reference proteome</keyword>
<dbReference type="SUPFAM" id="SSF53850">
    <property type="entry name" value="Periplasmic binding protein-like II"/>
    <property type="match status" value="1"/>
</dbReference>
<keyword evidence="2" id="KW-0813">Transport</keyword>
<sequence>MMLKKFAKGLCVVAGLGMSVQAVAAPSNTELKIGISQEFETMNPLIMSMSASAYMYRMVGRSLVVLTPEGKWVTQLAKEIPSLDKGTAKIIEEGGKKKIVANWEIIESAKWGDGKPVICQDFITSHTIATSPTVSVGEKEQWTQVEKIDIDPKNPKKCTFKYEKAKWDFFTLAQFFPVPTHLEKPVFDKYSKQKEGYEKNSNYVRNPTNPGLYNGPYVISEVKLGSHVAFAANPNFYGKQPNIKKVIVKLIPNTGTMEANLRSGTIDMISTLGLDLDQALAFEKKNKSENLPYVVHFVPSVTYEHIDLRLDNPILKDVNVRKALLYSINREDLVKALFENKQQVALHNVSPKDPWFTADPKIITVYRYSKREAGKLLDAAGWTMGKDGYRYKDGKKLSIIFQTTAGNKTRELVQVYLQNQWKQAGIEVLVKNEPARVFFGETMSKRKFEGMALFAWVSSPENSPRSTVYSKAIPNNSNGWSGQNYHGWTNATVDKNLDALDLEFNAKKRADLVHEILKLYTAEVPVLPLYYRSDISVTPKNLKGYKMAGHQFYETNNIEDWNLN</sequence>
<dbReference type="eggNOG" id="COG0747">
    <property type="taxonomic scope" value="Bacteria"/>
</dbReference>
<dbReference type="KEGG" id="bba:Bd2191"/>
<evidence type="ECO:0000259" key="5">
    <source>
        <dbReference type="Pfam" id="PF00496"/>
    </source>
</evidence>
<evidence type="ECO:0000256" key="2">
    <source>
        <dbReference type="ARBA" id="ARBA00022448"/>
    </source>
</evidence>
<dbReference type="Gene3D" id="3.10.105.10">
    <property type="entry name" value="Dipeptide-binding Protein, Domain 3"/>
    <property type="match status" value="1"/>
</dbReference>
<protein>
    <submittedName>
        <fullName evidence="6">ABC transporter, substrate binding protein</fullName>
    </submittedName>
</protein>
<reference evidence="6 7" key="1">
    <citation type="journal article" date="2004" name="Science">
        <title>A predator unmasked: life cycle of Bdellovibrio bacteriovorus from a genomic perspective.</title>
        <authorList>
            <person name="Rendulic S."/>
            <person name="Jagtap P."/>
            <person name="Rosinus A."/>
            <person name="Eppinger M."/>
            <person name="Baar C."/>
            <person name="Lanz C."/>
            <person name="Keller H."/>
            <person name="Lambert C."/>
            <person name="Evans K.J."/>
            <person name="Goesmann A."/>
            <person name="Meyer F."/>
            <person name="Sockett R.E."/>
            <person name="Schuster S.C."/>
        </authorList>
    </citation>
    <scope>NUCLEOTIDE SEQUENCE [LARGE SCALE GENOMIC DNA]</scope>
    <source>
        <strain evidence="7">ATCC 15356 / DSM 50701 / NCIMB 9529 / HD100</strain>
    </source>
</reference>
<evidence type="ECO:0000313" key="6">
    <source>
        <dbReference type="EMBL" id="CAE80026.1"/>
    </source>
</evidence>
<dbReference type="HOGENOM" id="CLU_017028_8_6_7"/>
<evidence type="ECO:0000256" key="4">
    <source>
        <dbReference type="SAM" id="SignalP"/>
    </source>
</evidence>
<feature type="signal peptide" evidence="4">
    <location>
        <begin position="1"/>
        <end position="24"/>
    </location>
</feature>
<dbReference type="GO" id="GO:0030288">
    <property type="term" value="C:outer membrane-bounded periplasmic space"/>
    <property type="evidence" value="ECO:0007669"/>
    <property type="project" value="UniProtKB-ARBA"/>
</dbReference>
<dbReference type="PIRSF" id="PIRSF002741">
    <property type="entry name" value="MppA"/>
    <property type="match status" value="1"/>
</dbReference>
<dbReference type="CDD" id="cd08513">
    <property type="entry name" value="PBP2_thermophilic_Hb8_like"/>
    <property type="match status" value="1"/>
</dbReference>
<keyword evidence="3 4" id="KW-0732">Signal</keyword>
<organism evidence="6 7">
    <name type="scientific">Bdellovibrio bacteriovorus (strain ATCC 15356 / DSM 50701 / NCIMB 9529 / HD100)</name>
    <dbReference type="NCBI Taxonomy" id="264462"/>
    <lineage>
        <taxon>Bacteria</taxon>
        <taxon>Pseudomonadati</taxon>
        <taxon>Bdellovibrionota</taxon>
        <taxon>Bdellovibrionia</taxon>
        <taxon>Bdellovibrionales</taxon>
        <taxon>Pseudobdellovibrionaceae</taxon>
        <taxon>Bdellovibrio</taxon>
    </lineage>
</organism>
<dbReference type="STRING" id="264462.Bd2191"/>
<dbReference type="AlphaFoldDB" id="Q6ML31"/>
<comment type="similarity">
    <text evidence="1">Belongs to the bacterial solute-binding protein 5 family.</text>
</comment>
<dbReference type="InterPro" id="IPR030678">
    <property type="entry name" value="Peptide/Ni-bd"/>
</dbReference>
<dbReference type="PANTHER" id="PTHR30290">
    <property type="entry name" value="PERIPLASMIC BINDING COMPONENT OF ABC TRANSPORTER"/>
    <property type="match status" value="1"/>
</dbReference>
<proteinExistence type="inferred from homology"/>
<dbReference type="InterPro" id="IPR000914">
    <property type="entry name" value="SBP_5_dom"/>
</dbReference>
<dbReference type="Proteomes" id="UP000008080">
    <property type="component" value="Chromosome"/>
</dbReference>